<evidence type="ECO:0000256" key="6">
    <source>
        <dbReference type="ARBA" id="ARBA00022691"/>
    </source>
</evidence>
<dbReference type="EMBL" id="AP023440">
    <property type="protein sequence ID" value="BCL27029.1"/>
    <property type="molecule type" value="Genomic_DNA"/>
</dbReference>
<name>A0A7G1NVV9_9ACTN</name>
<dbReference type="GO" id="GO:0001510">
    <property type="term" value="P:RNA methylation"/>
    <property type="evidence" value="ECO:0007669"/>
    <property type="project" value="InterPro"/>
</dbReference>
<dbReference type="CDD" id="cd02440">
    <property type="entry name" value="AdoMet_MTases"/>
    <property type="match status" value="1"/>
</dbReference>
<evidence type="ECO:0000256" key="3">
    <source>
        <dbReference type="ARBA" id="ARBA00021330"/>
    </source>
</evidence>
<evidence type="ECO:0000256" key="5">
    <source>
        <dbReference type="ARBA" id="ARBA00022679"/>
    </source>
</evidence>
<dbReference type="Gene3D" id="3.30.1610.20">
    <property type="entry name" value="Hen1, N-terminal domain"/>
    <property type="match status" value="1"/>
</dbReference>
<evidence type="ECO:0000256" key="11">
    <source>
        <dbReference type="ARBA" id="ARBA00035025"/>
    </source>
</evidence>
<dbReference type="Gene3D" id="3.40.50.150">
    <property type="entry name" value="Vaccinia Virus protein VP39"/>
    <property type="match status" value="1"/>
</dbReference>
<keyword evidence="7" id="KW-0479">Metal-binding</keyword>
<protein>
    <recommendedName>
        <fullName evidence="3">Small RNA 2'-O-methyltransferase</fullName>
        <ecNumber evidence="11">2.1.1.386</ecNumber>
    </recommendedName>
</protein>
<feature type="domain" description="Hen1 N-terminal" evidence="14">
    <location>
        <begin position="1"/>
        <end position="248"/>
    </location>
</feature>
<dbReference type="Pfam" id="PF12623">
    <property type="entry name" value="Hen1_L"/>
    <property type="match status" value="1"/>
</dbReference>
<evidence type="ECO:0000256" key="12">
    <source>
        <dbReference type="ARBA" id="ARBA00048418"/>
    </source>
</evidence>
<dbReference type="OrthoDB" id="626362at2"/>
<keyword evidence="5" id="KW-0808">Transferase</keyword>
<keyword evidence="6" id="KW-0949">S-adenosyl-L-methionine</keyword>
<evidence type="ECO:0000256" key="8">
    <source>
        <dbReference type="ARBA" id="ARBA00022842"/>
    </source>
</evidence>
<comment type="similarity">
    <text evidence="2">Belongs to the methyltransferase superfamily. HEN1 family.</text>
</comment>
<dbReference type="InterPro" id="IPR026610">
    <property type="entry name" value="Hen1"/>
</dbReference>
<dbReference type="SUPFAM" id="SSF53335">
    <property type="entry name" value="S-adenosyl-L-methionine-dependent methyltransferases"/>
    <property type="match status" value="1"/>
</dbReference>
<dbReference type="GO" id="GO:0090486">
    <property type="term" value="F:small RNA 2'-O-methyltransferase activity"/>
    <property type="evidence" value="ECO:0007669"/>
    <property type="project" value="UniProtKB-EC"/>
</dbReference>
<dbReference type="InterPro" id="IPR013217">
    <property type="entry name" value="Methyltransf_12"/>
</dbReference>
<evidence type="ECO:0000313" key="15">
    <source>
        <dbReference type="EMBL" id="BCL27029.1"/>
    </source>
</evidence>
<feature type="domain" description="Methyltransferase type 12" evidence="13">
    <location>
        <begin position="302"/>
        <end position="387"/>
    </location>
</feature>
<sequence length="491" mass="54043">MFLTISTTGAPDRPATDLGFLLHKHPDNAQVFPTSYGRAHVLYPEASAERCTAALLLEVDAVALVRRGKGKGRGGAPDAALAQYVNDRPYAASSLLAVALSSVFSSAMKGTCHARPELPGQPLPLRVEVPALPARGGADVVRALFEPLGWAVSAEPVPLDTEFPQWGDSRYVRLVLEGEQRLADALRQLYVLLPVLDDAKHYWVSSDEVDKLLRAGEGWLSDHPEQKLITSRYLSRRWSLTRQAMERLELVRLAETDDSVVGEIDNAVDEQTDTEEQPVPLAVRRRDAILAALAATDAARVLDLGCGQGQLVQALLKDTRYTEIVGVDVSMRALTIASRRLKLDRMGERQAERVTLVQGSLAYTDKRLKGYDAAVLSEVIEHLDLPRLPALEYAVFGSARPRTVIVTTPNAEYNVRWETLPAGHVRHRDHRFEWTRAEFAAWAEAVAERHGYGVEFVPVGPDDPEVGPPTQMAVFTVTTENKSATREEKAA</sequence>
<dbReference type="NCBIfam" id="TIGR04074">
    <property type="entry name" value="bacter_Hen1"/>
    <property type="match status" value="1"/>
</dbReference>
<evidence type="ECO:0000256" key="10">
    <source>
        <dbReference type="ARBA" id="ARBA00023158"/>
    </source>
</evidence>
<comment type="cofactor">
    <cofactor evidence="1">
        <name>Mg(2+)</name>
        <dbReference type="ChEBI" id="CHEBI:18420"/>
    </cofactor>
</comment>
<evidence type="ECO:0000256" key="7">
    <source>
        <dbReference type="ARBA" id="ARBA00022723"/>
    </source>
</evidence>
<dbReference type="KEGG" id="sgm:GCM10017557_18880"/>
<comment type="catalytic activity">
    <reaction evidence="12">
        <text>small RNA 3'-end nucleotide + S-adenosyl-L-methionine = small RNA 3'-end 2'-O-methylnucleotide + S-adenosyl-L-homocysteine + H(+)</text>
        <dbReference type="Rhea" id="RHEA:37887"/>
        <dbReference type="Rhea" id="RHEA-COMP:10415"/>
        <dbReference type="Rhea" id="RHEA-COMP:10416"/>
        <dbReference type="ChEBI" id="CHEBI:15378"/>
        <dbReference type="ChEBI" id="CHEBI:57856"/>
        <dbReference type="ChEBI" id="CHEBI:59789"/>
        <dbReference type="ChEBI" id="CHEBI:74896"/>
        <dbReference type="ChEBI" id="CHEBI:74898"/>
        <dbReference type="EC" id="2.1.1.386"/>
    </reaction>
</comment>
<evidence type="ECO:0000256" key="4">
    <source>
        <dbReference type="ARBA" id="ARBA00022603"/>
    </source>
</evidence>
<gene>
    <name evidence="15" type="ORF">GCM10017557_18880</name>
</gene>
<evidence type="ECO:0000259" key="14">
    <source>
        <dbReference type="Pfam" id="PF12623"/>
    </source>
</evidence>
<dbReference type="InterPro" id="IPR038546">
    <property type="entry name" value="Hen1_N_sf"/>
</dbReference>
<dbReference type="InterPro" id="IPR024740">
    <property type="entry name" value="Hen1_N"/>
</dbReference>
<reference evidence="15 16" key="1">
    <citation type="journal article" date="2014" name="Int. J. Syst. Evol. Microbiol.">
        <title>Complete genome sequence of Corynebacterium casei LMG S-19264T (=DSM 44701T), isolated from a smear-ripened cheese.</title>
        <authorList>
            <consortium name="US DOE Joint Genome Institute (JGI-PGF)"/>
            <person name="Walter F."/>
            <person name="Albersmeier A."/>
            <person name="Kalinowski J."/>
            <person name="Ruckert C."/>
        </authorList>
    </citation>
    <scope>NUCLEOTIDE SEQUENCE [LARGE SCALE GENOMIC DNA]</scope>
    <source>
        <strain evidence="15 16">JCM 4677</strain>
    </source>
</reference>
<dbReference type="PANTHER" id="PTHR21404">
    <property type="entry name" value="HEN1"/>
    <property type="match status" value="1"/>
</dbReference>
<evidence type="ECO:0000259" key="13">
    <source>
        <dbReference type="Pfam" id="PF08242"/>
    </source>
</evidence>
<dbReference type="GO" id="GO:0031047">
    <property type="term" value="P:regulatory ncRNA-mediated gene silencing"/>
    <property type="evidence" value="ECO:0007669"/>
    <property type="project" value="UniProtKB-KW"/>
</dbReference>
<evidence type="ECO:0000313" key="16">
    <source>
        <dbReference type="Proteomes" id="UP000516444"/>
    </source>
</evidence>
<dbReference type="InterPro" id="IPR029063">
    <property type="entry name" value="SAM-dependent_MTases_sf"/>
</dbReference>
<dbReference type="Pfam" id="PF08242">
    <property type="entry name" value="Methyltransf_12"/>
    <property type="match status" value="1"/>
</dbReference>
<keyword evidence="10" id="KW-0943">RNA-mediated gene silencing</keyword>
<organism evidence="15 16">
    <name type="scientific">Streptomyces aurantiacus</name>
    <dbReference type="NCBI Taxonomy" id="47760"/>
    <lineage>
        <taxon>Bacteria</taxon>
        <taxon>Bacillati</taxon>
        <taxon>Actinomycetota</taxon>
        <taxon>Actinomycetes</taxon>
        <taxon>Kitasatosporales</taxon>
        <taxon>Streptomycetaceae</taxon>
        <taxon>Streptomyces</taxon>
        <taxon>Streptomyces aurantiacus group</taxon>
    </lineage>
</organism>
<dbReference type="EC" id="2.1.1.386" evidence="11"/>
<keyword evidence="9" id="KW-0694">RNA-binding</keyword>
<keyword evidence="4" id="KW-0489">Methyltransferase</keyword>
<accession>A0A7G1NVV9</accession>
<keyword evidence="16" id="KW-1185">Reference proteome</keyword>
<dbReference type="RefSeq" id="WP_055516088.1">
    <property type="nucleotide sequence ID" value="NZ_AP023440.1"/>
</dbReference>
<dbReference type="AlphaFoldDB" id="A0A7G1NVV9"/>
<evidence type="ECO:0000256" key="1">
    <source>
        <dbReference type="ARBA" id="ARBA00001946"/>
    </source>
</evidence>
<dbReference type="Proteomes" id="UP000516444">
    <property type="component" value="Chromosome"/>
</dbReference>
<dbReference type="InterPro" id="IPR024026">
    <property type="entry name" value="3'-RNA_MeTfrase_Hen1_bac"/>
</dbReference>
<evidence type="ECO:0000256" key="2">
    <source>
        <dbReference type="ARBA" id="ARBA00009026"/>
    </source>
</evidence>
<dbReference type="PANTHER" id="PTHR21404:SF3">
    <property type="entry name" value="SMALL RNA 2'-O-METHYLTRANSFERASE"/>
    <property type="match status" value="1"/>
</dbReference>
<keyword evidence="8" id="KW-0460">Magnesium</keyword>
<evidence type="ECO:0000256" key="9">
    <source>
        <dbReference type="ARBA" id="ARBA00022884"/>
    </source>
</evidence>
<dbReference type="GO" id="GO:0003723">
    <property type="term" value="F:RNA binding"/>
    <property type="evidence" value="ECO:0007669"/>
    <property type="project" value="UniProtKB-KW"/>
</dbReference>
<dbReference type="GO" id="GO:0046872">
    <property type="term" value="F:metal ion binding"/>
    <property type="evidence" value="ECO:0007669"/>
    <property type="project" value="UniProtKB-KW"/>
</dbReference>
<proteinExistence type="inferred from homology"/>